<protein>
    <recommendedName>
        <fullName evidence="8">PqqA peptide cyclase</fullName>
        <ecNumber evidence="8">1.21.98.4</ecNumber>
    </recommendedName>
    <alternativeName>
        <fullName evidence="8">Coenzyme PQQ synthesis protein E</fullName>
    </alternativeName>
</protein>
<evidence type="ECO:0000256" key="5">
    <source>
        <dbReference type="ARBA" id="ARBA00023002"/>
    </source>
</evidence>
<feature type="binding site" evidence="8">
    <location>
        <position position="37"/>
    </location>
    <ligand>
        <name>[4Fe-4S] cluster</name>
        <dbReference type="ChEBI" id="CHEBI:49883"/>
        <note>4Fe-4S-S-AdoMet</note>
    </ligand>
</feature>
<sequence length="372" mass="40412">MSCALPAFAPTRADAPAPPFAVLMELTHRCPLRCPYCSNPTALEPSSAELDTATWIRVLEEAADVGALQVHFSGGEPCVRKDLEELVAHATGIGLYSNLITSAVLLDEARLKRLKAAGLQHVQISLQDTEAAGADRIGGFRGGHARKLDVARMVVAEGLALTVNAVLHRHNIERVNAFIDLAMDLGAGRIEIANVQYYGWALENRAALMPSREQLLAMDAAVRARLPGLAGRIVVDYVVPDYYARRPKSCMGGWARRFMNVTPRGRVLPCHAAETIPGLTFETVFDRSLSAIWTDGPAFARYRGTAWMPQPCQSCDHKEEDWGGCRCQALALAGDADAADPVCERSSAHEAVVALRDRDAAALGTEWRYRGL</sequence>
<dbReference type="SFLD" id="SFLDG01067">
    <property type="entry name" value="SPASM/twitch_domain_containing"/>
    <property type="match status" value="1"/>
</dbReference>
<dbReference type="OrthoDB" id="9792276at2"/>
<comment type="pathway">
    <text evidence="8">Cofactor biosynthesis; pyrroloquinoline quinone biosynthesis.</text>
</comment>
<dbReference type="Gene3D" id="3.20.20.70">
    <property type="entry name" value="Aldolase class I"/>
    <property type="match status" value="1"/>
</dbReference>
<comment type="subunit">
    <text evidence="8">Interacts with PqqD. The interaction is necessary for activity of PqqE.</text>
</comment>
<dbReference type="HAMAP" id="MF_00660">
    <property type="entry name" value="PqqE"/>
    <property type="match status" value="1"/>
</dbReference>
<keyword evidence="6 8" id="KW-0408">Iron</keyword>
<evidence type="ECO:0000256" key="2">
    <source>
        <dbReference type="ARBA" id="ARBA00022691"/>
    </source>
</evidence>
<dbReference type="NCBIfam" id="TIGR04085">
    <property type="entry name" value="rSAM_more_4Fe4S"/>
    <property type="match status" value="1"/>
</dbReference>
<dbReference type="PROSITE" id="PS01305">
    <property type="entry name" value="MOAA_NIFB_PQQE"/>
    <property type="match status" value="1"/>
</dbReference>
<comment type="caution">
    <text evidence="10">The sequence shown here is derived from an EMBL/GenBank/DDBJ whole genome shotgun (WGS) entry which is preliminary data.</text>
</comment>
<dbReference type="SFLD" id="SFLDG01386">
    <property type="entry name" value="main_SPASM_domain-containing"/>
    <property type="match status" value="1"/>
</dbReference>
<dbReference type="SMART" id="SM00729">
    <property type="entry name" value="Elp3"/>
    <property type="match status" value="1"/>
</dbReference>
<accession>A0A433J0A4</accession>
<dbReference type="GO" id="GO:0018189">
    <property type="term" value="P:pyrroloquinoline quinone biosynthetic process"/>
    <property type="evidence" value="ECO:0007669"/>
    <property type="project" value="UniProtKB-UniRule"/>
</dbReference>
<dbReference type="RefSeq" id="WP_127004490.1">
    <property type="nucleotide sequence ID" value="NZ_CP173191.1"/>
</dbReference>
<keyword evidence="4 8" id="KW-0884">PQQ biosynthesis</keyword>
<dbReference type="PANTHER" id="PTHR11228">
    <property type="entry name" value="RADICAL SAM DOMAIN PROTEIN"/>
    <property type="match status" value="1"/>
</dbReference>
<evidence type="ECO:0000256" key="8">
    <source>
        <dbReference type="HAMAP-Rule" id="MF_00660"/>
    </source>
</evidence>
<keyword evidence="11" id="KW-1185">Reference proteome</keyword>
<dbReference type="Proteomes" id="UP000280346">
    <property type="component" value="Unassembled WGS sequence"/>
</dbReference>
<feature type="binding site" evidence="8">
    <location>
        <position position="34"/>
    </location>
    <ligand>
        <name>[4Fe-4S] cluster</name>
        <dbReference type="ChEBI" id="CHEBI:49883"/>
        <note>4Fe-4S-S-AdoMet</note>
    </ligand>
</feature>
<dbReference type="InterPro" id="IPR007197">
    <property type="entry name" value="rSAM"/>
</dbReference>
<dbReference type="SFLD" id="SFLDS00029">
    <property type="entry name" value="Radical_SAM"/>
    <property type="match status" value="1"/>
</dbReference>
<dbReference type="InterPro" id="IPR058240">
    <property type="entry name" value="rSAM_sf"/>
</dbReference>
<organism evidence="10 11">
    <name type="scientific">Azospirillum doebereinerae</name>
    <dbReference type="NCBI Taxonomy" id="92933"/>
    <lineage>
        <taxon>Bacteria</taxon>
        <taxon>Pseudomonadati</taxon>
        <taxon>Pseudomonadota</taxon>
        <taxon>Alphaproteobacteria</taxon>
        <taxon>Rhodospirillales</taxon>
        <taxon>Azospirillaceae</taxon>
        <taxon>Azospirillum</taxon>
    </lineage>
</organism>
<gene>
    <name evidence="8 10" type="primary">pqqE</name>
    <name evidence="10" type="ORF">EJ913_28855</name>
</gene>
<dbReference type="AlphaFoldDB" id="A0A433J0A4"/>
<dbReference type="GO" id="GO:0032324">
    <property type="term" value="P:molybdopterin cofactor biosynthetic process"/>
    <property type="evidence" value="ECO:0007669"/>
    <property type="project" value="UniProtKB-ARBA"/>
</dbReference>
<dbReference type="Pfam" id="PF04055">
    <property type="entry name" value="Radical_SAM"/>
    <property type="match status" value="1"/>
</dbReference>
<evidence type="ECO:0000256" key="4">
    <source>
        <dbReference type="ARBA" id="ARBA00022905"/>
    </source>
</evidence>
<keyword evidence="7 8" id="KW-0411">Iron-sulfur</keyword>
<dbReference type="GO" id="GO:1904047">
    <property type="term" value="F:S-adenosyl-L-methionine binding"/>
    <property type="evidence" value="ECO:0007669"/>
    <property type="project" value="UniProtKB-UniRule"/>
</dbReference>
<dbReference type="InterPro" id="IPR013785">
    <property type="entry name" value="Aldolase_TIM"/>
</dbReference>
<dbReference type="GO" id="GO:0005506">
    <property type="term" value="F:iron ion binding"/>
    <property type="evidence" value="ECO:0007669"/>
    <property type="project" value="UniProtKB-UniRule"/>
</dbReference>
<keyword evidence="5 8" id="KW-0560">Oxidoreductase</keyword>
<dbReference type="SFLD" id="SFLDF00280">
    <property type="entry name" value="coenzyme_PQQ_synthesis_protein"/>
    <property type="match status" value="1"/>
</dbReference>
<dbReference type="PIRSF" id="PIRSF037420">
    <property type="entry name" value="PQQ_syn_pqqE"/>
    <property type="match status" value="1"/>
</dbReference>
<evidence type="ECO:0000256" key="7">
    <source>
        <dbReference type="ARBA" id="ARBA00023014"/>
    </source>
</evidence>
<evidence type="ECO:0000259" key="9">
    <source>
        <dbReference type="PROSITE" id="PS51918"/>
    </source>
</evidence>
<name>A0A433J0A4_9PROT</name>
<dbReference type="PANTHER" id="PTHR11228:SF7">
    <property type="entry name" value="PQQA PEPTIDE CYCLASE"/>
    <property type="match status" value="1"/>
</dbReference>
<reference evidence="10 11" key="1">
    <citation type="submission" date="2018-12" db="EMBL/GenBank/DDBJ databases">
        <authorList>
            <person name="Yang Y."/>
        </authorList>
    </citation>
    <scope>NUCLEOTIDE SEQUENCE [LARGE SCALE GENOMIC DNA]</scope>
    <source>
        <strain evidence="10 11">GSF71</strain>
    </source>
</reference>
<dbReference type="InterPro" id="IPR050377">
    <property type="entry name" value="Radical_SAM_PqqE_MftC-like"/>
</dbReference>
<comment type="function">
    <text evidence="8">Catalyzes the cross-linking of a glutamate residue and a tyrosine residue in the PqqA protein as part of the biosynthesis of pyrroloquinoline quinone (PQQ).</text>
</comment>
<keyword evidence="2 8" id="KW-0949">S-adenosyl-L-methionine</keyword>
<dbReference type="NCBIfam" id="TIGR02109">
    <property type="entry name" value="PQQ_syn_pqqE"/>
    <property type="match status" value="1"/>
</dbReference>
<evidence type="ECO:0000256" key="3">
    <source>
        <dbReference type="ARBA" id="ARBA00022723"/>
    </source>
</evidence>
<comment type="cofactor">
    <cofactor evidence="8">
        <name>[4Fe-4S] cluster</name>
        <dbReference type="ChEBI" id="CHEBI:49883"/>
    </cofactor>
    <text evidence="8">Binds 1 [4Fe-4S] cluster. The cluster is coordinated with 3 cysteines and an exchangeable S-adenosyl-L-methionine.</text>
</comment>
<evidence type="ECO:0000256" key="6">
    <source>
        <dbReference type="ARBA" id="ARBA00023004"/>
    </source>
</evidence>
<keyword evidence="1 8" id="KW-0004">4Fe-4S</keyword>
<dbReference type="InterPro" id="IPR006638">
    <property type="entry name" value="Elp3/MiaA/NifB-like_rSAM"/>
</dbReference>
<dbReference type="InterPro" id="IPR011843">
    <property type="entry name" value="PQQ_synth_PqqE_bac"/>
</dbReference>
<proteinExistence type="inferred from homology"/>
<dbReference type="UniPathway" id="UPA00539"/>
<comment type="similarity">
    <text evidence="8">Belongs to the radical SAM superfamily. PqqE family.</text>
</comment>
<feature type="domain" description="Radical SAM core" evidence="9">
    <location>
        <begin position="16"/>
        <end position="236"/>
    </location>
</feature>
<dbReference type="SUPFAM" id="SSF102114">
    <property type="entry name" value="Radical SAM enzymes"/>
    <property type="match status" value="1"/>
</dbReference>
<evidence type="ECO:0000256" key="1">
    <source>
        <dbReference type="ARBA" id="ARBA00022485"/>
    </source>
</evidence>
<dbReference type="InterPro" id="IPR023885">
    <property type="entry name" value="4Fe4S-binding_SPASM_dom"/>
</dbReference>
<dbReference type="Pfam" id="PF13186">
    <property type="entry name" value="SPASM"/>
    <property type="match status" value="1"/>
</dbReference>
<keyword evidence="3 8" id="KW-0479">Metal-binding</keyword>
<dbReference type="CDD" id="cd01335">
    <property type="entry name" value="Radical_SAM"/>
    <property type="match status" value="1"/>
</dbReference>
<dbReference type="GO" id="GO:0051539">
    <property type="term" value="F:4 iron, 4 sulfur cluster binding"/>
    <property type="evidence" value="ECO:0007669"/>
    <property type="project" value="UniProtKB-KW"/>
</dbReference>
<comment type="catalytic activity">
    <reaction evidence="8">
        <text>[PQQ precursor protein] + S-adenosyl-L-methionine = E-Y cross-linked-[PQQ precursor protein] + 5'-deoxyadenosine + L-methionine + H(+)</text>
        <dbReference type="Rhea" id="RHEA:56836"/>
        <dbReference type="Rhea" id="RHEA-COMP:14800"/>
        <dbReference type="Rhea" id="RHEA-COMP:14801"/>
        <dbReference type="ChEBI" id="CHEBI:15378"/>
        <dbReference type="ChEBI" id="CHEBI:17319"/>
        <dbReference type="ChEBI" id="CHEBI:57844"/>
        <dbReference type="ChEBI" id="CHEBI:59789"/>
        <dbReference type="ChEBI" id="CHEBI:141026"/>
        <dbReference type="ChEBI" id="CHEBI:141027"/>
        <dbReference type="EC" id="1.21.98.4"/>
    </reaction>
</comment>
<dbReference type="InterPro" id="IPR000385">
    <property type="entry name" value="MoaA_NifB_PqqE_Fe-S-bd_CS"/>
</dbReference>
<feature type="binding site" evidence="8">
    <location>
        <position position="30"/>
    </location>
    <ligand>
        <name>[4Fe-4S] cluster</name>
        <dbReference type="ChEBI" id="CHEBI:49883"/>
        <note>4Fe-4S-S-AdoMet</note>
    </ligand>
</feature>
<evidence type="ECO:0000313" key="10">
    <source>
        <dbReference type="EMBL" id="RUQ62203.1"/>
    </source>
</evidence>
<dbReference type="PROSITE" id="PS51918">
    <property type="entry name" value="RADICAL_SAM"/>
    <property type="match status" value="1"/>
</dbReference>
<dbReference type="InterPro" id="IPR017200">
    <property type="entry name" value="PqqE-like"/>
</dbReference>
<evidence type="ECO:0000313" key="11">
    <source>
        <dbReference type="Proteomes" id="UP000280346"/>
    </source>
</evidence>
<dbReference type="GO" id="GO:0009975">
    <property type="term" value="F:cyclase activity"/>
    <property type="evidence" value="ECO:0007669"/>
    <property type="project" value="UniProtKB-UniRule"/>
</dbReference>
<dbReference type="EC" id="1.21.98.4" evidence="8"/>
<dbReference type="EMBL" id="RZIJ01000039">
    <property type="protein sequence ID" value="RUQ62203.1"/>
    <property type="molecule type" value="Genomic_DNA"/>
</dbReference>
<dbReference type="GO" id="GO:0016491">
    <property type="term" value="F:oxidoreductase activity"/>
    <property type="evidence" value="ECO:0007669"/>
    <property type="project" value="UniProtKB-KW"/>
</dbReference>